<feature type="domain" description="Orn/DAP/Arg decarboxylase 2 N-terminal" evidence="3">
    <location>
        <begin position="52"/>
        <end position="225"/>
    </location>
</feature>
<dbReference type="GO" id="GO:0008836">
    <property type="term" value="F:diaminopimelate decarboxylase activity"/>
    <property type="evidence" value="ECO:0007669"/>
    <property type="project" value="TreeGrafter"/>
</dbReference>
<evidence type="ECO:0000313" key="4">
    <source>
        <dbReference type="EMBL" id="MBM3275293.1"/>
    </source>
</evidence>
<gene>
    <name evidence="4" type="ORF">FJZ00_09080</name>
</gene>
<dbReference type="Gene3D" id="3.20.20.10">
    <property type="entry name" value="Alanine racemase"/>
    <property type="match status" value="1"/>
</dbReference>
<dbReference type="InterPro" id="IPR029066">
    <property type="entry name" value="PLP-binding_barrel"/>
</dbReference>
<dbReference type="PANTHER" id="PTHR43727:SF2">
    <property type="entry name" value="GROUP IV DECARBOXYLASE"/>
    <property type="match status" value="1"/>
</dbReference>
<evidence type="ECO:0000256" key="1">
    <source>
        <dbReference type="ARBA" id="ARBA00001933"/>
    </source>
</evidence>
<keyword evidence="2" id="KW-0663">Pyridoxal phosphate</keyword>
<dbReference type="Pfam" id="PF02784">
    <property type="entry name" value="Orn_Arg_deC_N"/>
    <property type="match status" value="1"/>
</dbReference>
<accession>A0A937X4R1</accession>
<dbReference type="PRINTS" id="PR01179">
    <property type="entry name" value="ODADCRBXLASE"/>
</dbReference>
<feature type="non-terminal residue" evidence="4">
    <location>
        <position position="244"/>
    </location>
</feature>
<proteinExistence type="predicted"/>
<evidence type="ECO:0000313" key="5">
    <source>
        <dbReference type="Proteomes" id="UP000703893"/>
    </source>
</evidence>
<dbReference type="InterPro" id="IPR000183">
    <property type="entry name" value="Orn/DAP/Arg_de-COase"/>
</dbReference>
<comment type="cofactor">
    <cofactor evidence="1">
        <name>pyridoxal 5'-phosphate</name>
        <dbReference type="ChEBI" id="CHEBI:597326"/>
    </cofactor>
</comment>
<dbReference type="AlphaFoldDB" id="A0A937X4R1"/>
<reference evidence="4 5" key="1">
    <citation type="submission" date="2019-03" db="EMBL/GenBank/DDBJ databases">
        <title>Lake Tanganyika Metagenome-Assembled Genomes (MAGs).</title>
        <authorList>
            <person name="Tran P."/>
        </authorList>
    </citation>
    <scope>NUCLEOTIDE SEQUENCE [LARGE SCALE GENOMIC DNA]</scope>
    <source>
        <strain evidence="4">K_DeepCast_65m_m2_236</strain>
    </source>
</reference>
<dbReference type="EMBL" id="VGJX01000518">
    <property type="protein sequence ID" value="MBM3275293.1"/>
    <property type="molecule type" value="Genomic_DNA"/>
</dbReference>
<dbReference type="SUPFAM" id="SSF51419">
    <property type="entry name" value="PLP-binding barrel"/>
    <property type="match status" value="1"/>
</dbReference>
<evidence type="ECO:0000259" key="3">
    <source>
        <dbReference type="Pfam" id="PF02784"/>
    </source>
</evidence>
<organism evidence="4 5">
    <name type="scientific">Candidatus Tanganyikabacteria bacterium</name>
    <dbReference type="NCBI Taxonomy" id="2961651"/>
    <lineage>
        <taxon>Bacteria</taxon>
        <taxon>Bacillati</taxon>
        <taxon>Candidatus Sericytochromatia</taxon>
        <taxon>Candidatus Tanganyikabacteria</taxon>
    </lineage>
</organism>
<evidence type="ECO:0000256" key="2">
    <source>
        <dbReference type="ARBA" id="ARBA00022898"/>
    </source>
</evidence>
<dbReference type="Proteomes" id="UP000703893">
    <property type="component" value="Unassembled WGS sequence"/>
</dbReference>
<name>A0A937X4R1_9BACT</name>
<dbReference type="PANTHER" id="PTHR43727">
    <property type="entry name" value="DIAMINOPIMELATE DECARBOXYLASE"/>
    <property type="match status" value="1"/>
</dbReference>
<protein>
    <recommendedName>
        <fullName evidence="3">Orn/DAP/Arg decarboxylase 2 N-terminal domain-containing protein</fullName>
    </recommendedName>
</protein>
<dbReference type="GO" id="GO:0009089">
    <property type="term" value="P:lysine biosynthetic process via diaminopimelate"/>
    <property type="evidence" value="ECO:0007669"/>
    <property type="project" value="TreeGrafter"/>
</dbReference>
<comment type="caution">
    <text evidence="4">The sequence shown here is derived from an EMBL/GenBank/DDBJ whole genome shotgun (WGS) entry which is preliminary data.</text>
</comment>
<sequence>MNESVSTSGDVGAALWPPELDAGSGSLVFDGCDLEALAADRGTPLWVTSRQAIERHFESLRSAFAERYENCEVAYSMKANNNAAIVALLHRLGALLDCSAEYEFQLALLAGVPPEDIILNGNGKGHAALESAVKLGVRQVNVDSLGEAKRLAKVSAAEDKRVCCAVRVQLTYRDLLAADPSFETTLRIGEGKFGANIASGEAMATVRAIEDSSHLDFVGFHHHVGFAGYMSDYTPEREVMHHEE</sequence>
<dbReference type="InterPro" id="IPR022644">
    <property type="entry name" value="De-COase2_N"/>
</dbReference>